<dbReference type="Gene3D" id="3.40.190.10">
    <property type="entry name" value="Periplasmic binding protein-like II"/>
    <property type="match status" value="2"/>
</dbReference>
<dbReference type="PANTHER" id="PTHR30126">
    <property type="entry name" value="HTH-TYPE TRANSCRIPTIONAL REGULATOR"/>
    <property type="match status" value="1"/>
</dbReference>
<dbReference type="InterPro" id="IPR005119">
    <property type="entry name" value="LysR_subst-bd"/>
</dbReference>
<dbReference type="SUPFAM" id="SSF53850">
    <property type="entry name" value="Periplasmic binding protein-like II"/>
    <property type="match status" value="1"/>
</dbReference>
<dbReference type="RefSeq" id="WP_358641839.1">
    <property type="nucleotide sequence ID" value="NZ_JBFACG010000026.1"/>
</dbReference>
<evidence type="ECO:0000313" key="6">
    <source>
        <dbReference type="EMBL" id="MFK4271336.1"/>
    </source>
</evidence>
<name>A0ABW8LZL0_9ACTN</name>
<sequence>MDLSLLKTFLAVHRSGSLTAAARQVGRSQSTVTAQIRTLEEQMGQQLFLRMPRGVVPTSVADELAAEAGPHVDALATIAERGVAGRTTPFTKPMHLAGPAELMSTRVLAALAPLIHDGLRLRVTLGLTDELLAGLPDGRFDLVISTHRPRGKAIASVPLTDEEFVLVAAPRLAALVDGGQLRREGPVALRELPLISYAEDRPIIRRYWRTVFGTRPTSSPAVVVPDLRGVLTATVAGAGITVLPRYLCAKELASGALVPLLEPEIPPINTLYLAYRVGTENAPSIAAIRARLLMQAPSW</sequence>
<gene>
    <name evidence="6" type="ORF">ACI2L5_41415</name>
</gene>
<evidence type="ECO:0000256" key="3">
    <source>
        <dbReference type="ARBA" id="ARBA00023125"/>
    </source>
</evidence>
<dbReference type="EMBL" id="JBJDQH010000017">
    <property type="protein sequence ID" value="MFK4271336.1"/>
    <property type="molecule type" value="Genomic_DNA"/>
</dbReference>
<organism evidence="6 7">
    <name type="scientific">Streptomyces milbemycinicus</name>
    <dbReference type="NCBI Taxonomy" id="476552"/>
    <lineage>
        <taxon>Bacteria</taxon>
        <taxon>Bacillati</taxon>
        <taxon>Actinomycetota</taxon>
        <taxon>Actinomycetes</taxon>
        <taxon>Kitasatosporales</taxon>
        <taxon>Streptomycetaceae</taxon>
        <taxon>Streptomyces</taxon>
    </lineage>
</organism>
<dbReference type="Gene3D" id="1.10.10.10">
    <property type="entry name" value="Winged helix-like DNA-binding domain superfamily/Winged helix DNA-binding domain"/>
    <property type="match status" value="1"/>
</dbReference>
<dbReference type="Pfam" id="PF00126">
    <property type="entry name" value="HTH_1"/>
    <property type="match status" value="1"/>
</dbReference>
<evidence type="ECO:0000256" key="1">
    <source>
        <dbReference type="ARBA" id="ARBA00009437"/>
    </source>
</evidence>
<proteinExistence type="inferred from homology"/>
<accession>A0ABW8LZL0</accession>
<evidence type="ECO:0000313" key="7">
    <source>
        <dbReference type="Proteomes" id="UP001620295"/>
    </source>
</evidence>
<evidence type="ECO:0000259" key="5">
    <source>
        <dbReference type="PROSITE" id="PS50931"/>
    </source>
</evidence>
<dbReference type="InterPro" id="IPR036390">
    <property type="entry name" value="WH_DNA-bd_sf"/>
</dbReference>
<keyword evidence="4" id="KW-0804">Transcription</keyword>
<dbReference type="PROSITE" id="PS50931">
    <property type="entry name" value="HTH_LYSR"/>
    <property type="match status" value="1"/>
</dbReference>
<protein>
    <submittedName>
        <fullName evidence="6">LysR family transcriptional regulator</fullName>
    </submittedName>
</protein>
<evidence type="ECO:0000256" key="2">
    <source>
        <dbReference type="ARBA" id="ARBA00023015"/>
    </source>
</evidence>
<dbReference type="Proteomes" id="UP001620295">
    <property type="component" value="Unassembled WGS sequence"/>
</dbReference>
<dbReference type="SUPFAM" id="SSF46785">
    <property type="entry name" value="Winged helix' DNA-binding domain"/>
    <property type="match status" value="1"/>
</dbReference>
<reference evidence="6 7" key="1">
    <citation type="submission" date="2024-11" db="EMBL/GenBank/DDBJ databases">
        <title>The Natural Products Discovery Center: Release of the First 8490 Sequenced Strains for Exploring Actinobacteria Biosynthetic Diversity.</title>
        <authorList>
            <person name="Kalkreuter E."/>
            <person name="Kautsar S.A."/>
            <person name="Yang D."/>
            <person name="Bader C.D."/>
            <person name="Teijaro C.N."/>
            <person name="Fluegel L."/>
            <person name="Davis C.M."/>
            <person name="Simpson J.R."/>
            <person name="Lauterbach L."/>
            <person name="Steele A.D."/>
            <person name="Gui C."/>
            <person name="Meng S."/>
            <person name="Li G."/>
            <person name="Viehrig K."/>
            <person name="Ye F."/>
            <person name="Su P."/>
            <person name="Kiefer A.F."/>
            <person name="Nichols A."/>
            <person name="Cepeda A.J."/>
            <person name="Yan W."/>
            <person name="Fan B."/>
            <person name="Jiang Y."/>
            <person name="Adhikari A."/>
            <person name="Zheng C.-J."/>
            <person name="Schuster L."/>
            <person name="Cowan T.M."/>
            <person name="Smanski M.J."/>
            <person name="Chevrette M.G."/>
            <person name="De Carvalho L.P.S."/>
            <person name="Shen B."/>
        </authorList>
    </citation>
    <scope>NUCLEOTIDE SEQUENCE [LARGE SCALE GENOMIC DNA]</scope>
    <source>
        <strain evidence="6 7">NPDC020863</strain>
    </source>
</reference>
<dbReference type="PANTHER" id="PTHR30126:SF39">
    <property type="entry name" value="HTH-TYPE TRANSCRIPTIONAL REGULATOR CYSL"/>
    <property type="match status" value="1"/>
</dbReference>
<evidence type="ECO:0000256" key="4">
    <source>
        <dbReference type="ARBA" id="ARBA00023163"/>
    </source>
</evidence>
<dbReference type="InterPro" id="IPR000847">
    <property type="entry name" value="LysR_HTH_N"/>
</dbReference>
<comment type="caution">
    <text evidence="6">The sequence shown here is derived from an EMBL/GenBank/DDBJ whole genome shotgun (WGS) entry which is preliminary data.</text>
</comment>
<dbReference type="Pfam" id="PF03466">
    <property type="entry name" value="LysR_substrate"/>
    <property type="match status" value="1"/>
</dbReference>
<keyword evidence="2" id="KW-0805">Transcription regulation</keyword>
<comment type="similarity">
    <text evidence="1">Belongs to the LysR transcriptional regulatory family.</text>
</comment>
<keyword evidence="3" id="KW-0238">DNA-binding</keyword>
<keyword evidence="7" id="KW-1185">Reference proteome</keyword>
<feature type="domain" description="HTH lysR-type" evidence="5">
    <location>
        <begin position="1"/>
        <end position="58"/>
    </location>
</feature>
<dbReference type="InterPro" id="IPR036388">
    <property type="entry name" value="WH-like_DNA-bd_sf"/>
</dbReference>
<dbReference type="PRINTS" id="PR00039">
    <property type="entry name" value="HTHLYSR"/>
</dbReference>